<gene>
    <name evidence="3" type="ORF">FDP41_004628</name>
</gene>
<proteinExistence type="predicted"/>
<dbReference type="PROSITE" id="PS51419">
    <property type="entry name" value="RAB"/>
    <property type="match status" value="1"/>
</dbReference>
<name>A0A6A5BN59_NAEFO</name>
<dbReference type="OrthoDB" id="8830751at2759"/>
<sequence>MPYNETEIKCVVVGDGAVGKTCLVKVYVDNKFPEGYIPTVFENTYLIQEYRGFKVNLGIWDTAGQEDYVVDPNPFENVRTRWLPEVTHHCPHVPIVLAATKTDLREDPASLKLLQQRSCKPVTTQEVEQFAKEIKAFSFQECSSKLNSGIKELLKSAYKPYYFQMKERKGLKTRGIKEEEGLSHDVITRFFKHKSVCSE</sequence>
<evidence type="ECO:0000313" key="3">
    <source>
        <dbReference type="EMBL" id="KAF0976322.1"/>
    </source>
</evidence>
<dbReference type="SUPFAM" id="SSF52540">
    <property type="entry name" value="P-loop containing nucleoside triphosphate hydrolases"/>
    <property type="match status" value="1"/>
</dbReference>
<dbReference type="RefSeq" id="XP_044561035.1">
    <property type="nucleotide sequence ID" value="XM_044708063.1"/>
</dbReference>
<dbReference type="InterPro" id="IPR027417">
    <property type="entry name" value="P-loop_NTPase"/>
</dbReference>
<evidence type="ECO:0000313" key="4">
    <source>
        <dbReference type="Proteomes" id="UP000444721"/>
    </source>
</evidence>
<dbReference type="NCBIfam" id="TIGR00231">
    <property type="entry name" value="small_GTP"/>
    <property type="match status" value="1"/>
</dbReference>
<reference evidence="3 4" key="1">
    <citation type="journal article" date="2019" name="Sci. Rep.">
        <title>Nanopore sequencing improves the draft genome of the human pathogenic amoeba Naegleria fowleri.</title>
        <authorList>
            <person name="Liechti N."/>
            <person name="Schurch N."/>
            <person name="Bruggmann R."/>
            <person name="Wittwer M."/>
        </authorList>
    </citation>
    <scope>NUCLEOTIDE SEQUENCE [LARGE SCALE GENOMIC DNA]</scope>
    <source>
        <strain evidence="3 4">ATCC 30894</strain>
    </source>
</reference>
<organism evidence="3 4">
    <name type="scientific">Naegleria fowleri</name>
    <name type="common">Brain eating amoeba</name>
    <dbReference type="NCBI Taxonomy" id="5763"/>
    <lineage>
        <taxon>Eukaryota</taxon>
        <taxon>Discoba</taxon>
        <taxon>Heterolobosea</taxon>
        <taxon>Tetramitia</taxon>
        <taxon>Eutetramitia</taxon>
        <taxon>Vahlkampfiidae</taxon>
        <taxon>Naegleria</taxon>
    </lineage>
</organism>
<keyword evidence="2" id="KW-0342">GTP-binding</keyword>
<comment type="caution">
    <text evidence="3">The sequence shown here is derived from an EMBL/GenBank/DDBJ whole genome shotgun (WGS) entry which is preliminary data.</text>
</comment>
<dbReference type="VEuPathDB" id="AmoebaDB:FDP41_004628"/>
<dbReference type="SMART" id="SM00174">
    <property type="entry name" value="RHO"/>
    <property type="match status" value="1"/>
</dbReference>
<dbReference type="InterPro" id="IPR005225">
    <property type="entry name" value="Small_GTP-bd"/>
</dbReference>
<dbReference type="Gene3D" id="3.40.50.300">
    <property type="entry name" value="P-loop containing nucleotide triphosphate hydrolases"/>
    <property type="match status" value="1"/>
</dbReference>
<accession>A0A6A5BN59</accession>
<protein>
    <submittedName>
        <fullName evidence="3">Uncharacterized protein</fullName>
    </submittedName>
</protein>
<dbReference type="EMBL" id="VFQX01000039">
    <property type="protein sequence ID" value="KAF0976322.1"/>
    <property type="molecule type" value="Genomic_DNA"/>
</dbReference>
<dbReference type="SMART" id="SM00173">
    <property type="entry name" value="RAS"/>
    <property type="match status" value="1"/>
</dbReference>
<dbReference type="PRINTS" id="PR00449">
    <property type="entry name" value="RASTRNSFRMNG"/>
</dbReference>
<dbReference type="CDD" id="cd00157">
    <property type="entry name" value="Rho"/>
    <property type="match status" value="1"/>
</dbReference>
<evidence type="ECO:0000256" key="1">
    <source>
        <dbReference type="ARBA" id="ARBA00022741"/>
    </source>
</evidence>
<dbReference type="VEuPathDB" id="AmoebaDB:NfTy_065330"/>
<dbReference type="SMART" id="SM00175">
    <property type="entry name" value="RAB"/>
    <property type="match status" value="1"/>
</dbReference>
<dbReference type="GO" id="GO:0005525">
    <property type="term" value="F:GTP binding"/>
    <property type="evidence" value="ECO:0007669"/>
    <property type="project" value="UniProtKB-KW"/>
</dbReference>
<evidence type="ECO:0000256" key="2">
    <source>
        <dbReference type="ARBA" id="ARBA00023134"/>
    </source>
</evidence>
<dbReference type="PROSITE" id="PS51420">
    <property type="entry name" value="RHO"/>
    <property type="match status" value="1"/>
</dbReference>
<dbReference type="GeneID" id="68111846"/>
<dbReference type="InterPro" id="IPR001806">
    <property type="entry name" value="Small_GTPase"/>
</dbReference>
<dbReference type="GO" id="GO:0007264">
    <property type="term" value="P:small GTPase-mediated signal transduction"/>
    <property type="evidence" value="ECO:0007669"/>
    <property type="project" value="InterPro"/>
</dbReference>
<dbReference type="GO" id="GO:0003924">
    <property type="term" value="F:GTPase activity"/>
    <property type="evidence" value="ECO:0007669"/>
    <property type="project" value="InterPro"/>
</dbReference>
<keyword evidence="1" id="KW-0547">Nucleotide-binding</keyword>
<dbReference type="Pfam" id="PF00071">
    <property type="entry name" value="Ras"/>
    <property type="match status" value="2"/>
</dbReference>
<dbReference type="PANTHER" id="PTHR24072">
    <property type="entry name" value="RHO FAMILY GTPASE"/>
    <property type="match status" value="1"/>
</dbReference>
<dbReference type="AlphaFoldDB" id="A0A6A5BN59"/>
<keyword evidence="4" id="KW-1185">Reference proteome</keyword>
<dbReference type="Proteomes" id="UP000444721">
    <property type="component" value="Unassembled WGS sequence"/>
</dbReference>
<dbReference type="InterPro" id="IPR003578">
    <property type="entry name" value="Small_GTPase_Rho"/>
</dbReference>
<dbReference type="VEuPathDB" id="AmoebaDB:NF0128630"/>